<organism evidence="2 3">
    <name type="scientific">Aulographum hederae CBS 113979</name>
    <dbReference type="NCBI Taxonomy" id="1176131"/>
    <lineage>
        <taxon>Eukaryota</taxon>
        <taxon>Fungi</taxon>
        <taxon>Dikarya</taxon>
        <taxon>Ascomycota</taxon>
        <taxon>Pezizomycotina</taxon>
        <taxon>Dothideomycetes</taxon>
        <taxon>Pleosporomycetidae</taxon>
        <taxon>Aulographales</taxon>
        <taxon>Aulographaceae</taxon>
    </lineage>
</organism>
<sequence length="552" mass="60518">MPQQPGEVSLLTLFADIHYHISPPTAKPSHHRFDRSSYVYLYHDALNRRGRLEVANHPGTQDQDALTGYLDSATIEYSHKHPNLFTITVDGRRGANGAASPSPQQDTSQWHLPAHDLRNETKYMYRLHTLDLYFWTADDASLFLDSLQRVLQDHQLKISDAPAAAAGTPEHRDSMSPVVQKLENAAISNHYKSSTRSNSVSTSQSFSGPPSNMTPVSPPSSPPVELPGSGYAPMAYNPAAPAAPEPIAHREKTPPPPDAESGTGLATVAVSEQGVPNVIPGQYAGGMPQQHQQPYMPGPPQRQPTMPPPPPMNGTPAPGLQRASTSFSGPPPQSQTPSYTQSFAPPPPQQLQDPNAHLYAQQQPTPQPGLQRQNTMPTAFSGPPQQQYMAQSTPPHGQPQNQYANYTPNPVVSPLSSPTTPGLLQQPGQPQQSYNPIPSPSLYNPTQPSVAPVGGYGQHDYQTPQQQQFQPQLQQQQQQSPQQYQQAQQGQDYSVHQQLYRPTEQEWGRKHGEPVPQQAQAGPGQQPGKSEERVQKIEKGVGRFLRKLDKKF</sequence>
<evidence type="ECO:0000313" key="2">
    <source>
        <dbReference type="EMBL" id="KAF1990362.1"/>
    </source>
</evidence>
<dbReference type="Proteomes" id="UP000800041">
    <property type="component" value="Unassembled WGS sequence"/>
</dbReference>
<evidence type="ECO:0000256" key="1">
    <source>
        <dbReference type="SAM" id="MobiDB-lite"/>
    </source>
</evidence>
<feature type="compositionally biased region" description="Basic and acidic residues" evidence="1">
    <location>
        <begin position="503"/>
        <end position="513"/>
    </location>
</feature>
<feature type="compositionally biased region" description="Polar residues" evidence="1">
    <location>
        <begin position="433"/>
        <end position="449"/>
    </location>
</feature>
<dbReference type="EMBL" id="ML977142">
    <property type="protein sequence ID" value="KAF1990362.1"/>
    <property type="molecule type" value="Genomic_DNA"/>
</dbReference>
<keyword evidence="3" id="KW-1185">Reference proteome</keyword>
<name>A0A6G1HBE0_9PEZI</name>
<feature type="compositionally biased region" description="Low complexity" evidence="1">
    <location>
        <begin position="407"/>
        <end position="432"/>
    </location>
</feature>
<accession>A0A6G1HBE0</accession>
<dbReference type="AlphaFoldDB" id="A0A6G1HBE0"/>
<feature type="compositionally biased region" description="Low complexity" evidence="1">
    <location>
        <begin position="462"/>
        <end position="491"/>
    </location>
</feature>
<feature type="compositionally biased region" description="Low complexity" evidence="1">
    <location>
        <begin position="226"/>
        <end position="246"/>
    </location>
</feature>
<dbReference type="OrthoDB" id="5408296at2759"/>
<feature type="compositionally biased region" description="Pro residues" evidence="1">
    <location>
        <begin position="216"/>
        <end position="225"/>
    </location>
</feature>
<proteinExistence type="predicted"/>
<reference evidence="2" key="1">
    <citation type="journal article" date="2020" name="Stud. Mycol.">
        <title>101 Dothideomycetes genomes: a test case for predicting lifestyles and emergence of pathogens.</title>
        <authorList>
            <person name="Haridas S."/>
            <person name="Albert R."/>
            <person name="Binder M."/>
            <person name="Bloem J."/>
            <person name="Labutti K."/>
            <person name="Salamov A."/>
            <person name="Andreopoulos B."/>
            <person name="Baker S."/>
            <person name="Barry K."/>
            <person name="Bills G."/>
            <person name="Bluhm B."/>
            <person name="Cannon C."/>
            <person name="Castanera R."/>
            <person name="Culley D."/>
            <person name="Daum C."/>
            <person name="Ezra D."/>
            <person name="Gonzalez J."/>
            <person name="Henrissat B."/>
            <person name="Kuo A."/>
            <person name="Liang C."/>
            <person name="Lipzen A."/>
            <person name="Lutzoni F."/>
            <person name="Magnuson J."/>
            <person name="Mondo S."/>
            <person name="Nolan M."/>
            <person name="Ohm R."/>
            <person name="Pangilinan J."/>
            <person name="Park H.-J."/>
            <person name="Ramirez L."/>
            <person name="Alfaro M."/>
            <person name="Sun H."/>
            <person name="Tritt A."/>
            <person name="Yoshinaga Y."/>
            <person name="Zwiers L.-H."/>
            <person name="Turgeon B."/>
            <person name="Goodwin S."/>
            <person name="Spatafora J."/>
            <person name="Crous P."/>
            <person name="Grigoriev I."/>
        </authorList>
    </citation>
    <scope>NUCLEOTIDE SEQUENCE</scope>
    <source>
        <strain evidence="2">CBS 113979</strain>
    </source>
</reference>
<evidence type="ECO:0008006" key="4">
    <source>
        <dbReference type="Google" id="ProtNLM"/>
    </source>
</evidence>
<feature type="compositionally biased region" description="Basic and acidic residues" evidence="1">
    <location>
        <begin position="529"/>
        <end position="541"/>
    </location>
</feature>
<feature type="compositionally biased region" description="Low complexity" evidence="1">
    <location>
        <begin position="516"/>
        <end position="528"/>
    </location>
</feature>
<feature type="compositionally biased region" description="Low complexity" evidence="1">
    <location>
        <begin position="194"/>
        <end position="215"/>
    </location>
</feature>
<feature type="compositionally biased region" description="Pro residues" evidence="1">
    <location>
        <begin position="296"/>
        <end position="313"/>
    </location>
</feature>
<protein>
    <recommendedName>
        <fullName evidence="4">RNA recognition motif-containing protein</fullName>
    </recommendedName>
</protein>
<evidence type="ECO:0000313" key="3">
    <source>
        <dbReference type="Proteomes" id="UP000800041"/>
    </source>
</evidence>
<feature type="compositionally biased region" description="Polar residues" evidence="1">
    <location>
        <begin position="360"/>
        <end position="406"/>
    </location>
</feature>
<feature type="compositionally biased region" description="Low complexity" evidence="1">
    <location>
        <begin position="314"/>
        <end position="328"/>
    </location>
</feature>
<gene>
    <name evidence="2" type="ORF">K402DRAFT_451340</name>
</gene>
<feature type="region of interest" description="Disordered" evidence="1">
    <location>
        <begin position="190"/>
        <end position="552"/>
    </location>
</feature>